<dbReference type="InterPro" id="IPR000524">
    <property type="entry name" value="Tscrpt_reg_HTH_GntR"/>
</dbReference>
<evidence type="ECO:0000313" key="5">
    <source>
        <dbReference type="EMBL" id="MFC0590745.1"/>
    </source>
</evidence>
<dbReference type="InterPro" id="IPR036388">
    <property type="entry name" value="WH-like_DNA-bd_sf"/>
</dbReference>
<accession>A0ABV6PLP0</accession>
<dbReference type="PRINTS" id="PR00035">
    <property type="entry name" value="HTHGNTR"/>
</dbReference>
<dbReference type="SMART" id="SM00345">
    <property type="entry name" value="HTH_GNTR"/>
    <property type="match status" value="1"/>
</dbReference>
<dbReference type="PANTHER" id="PTHR43537:SF5">
    <property type="entry name" value="UXU OPERON TRANSCRIPTIONAL REGULATOR"/>
    <property type="match status" value="1"/>
</dbReference>
<evidence type="ECO:0000256" key="2">
    <source>
        <dbReference type="ARBA" id="ARBA00023125"/>
    </source>
</evidence>
<dbReference type="RefSeq" id="WP_084276761.1">
    <property type="nucleotide sequence ID" value="NZ_JBHLTL010000011.1"/>
</dbReference>
<feature type="domain" description="HTH gntR-type" evidence="4">
    <location>
        <begin position="22"/>
        <end position="92"/>
    </location>
</feature>
<evidence type="ECO:0000259" key="4">
    <source>
        <dbReference type="PROSITE" id="PS50949"/>
    </source>
</evidence>
<dbReference type="SMART" id="SM00895">
    <property type="entry name" value="FCD"/>
    <property type="match status" value="1"/>
</dbReference>
<keyword evidence="1" id="KW-0805">Transcription regulation</keyword>
<dbReference type="SUPFAM" id="SSF48008">
    <property type="entry name" value="GntR ligand-binding domain-like"/>
    <property type="match status" value="1"/>
</dbReference>
<comment type="caution">
    <text evidence="5">The sequence shown here is derived from an EMBL/GenBank/DDBJ whole genome shotgun (WGS) entry which is preliminary data.</text>
</comment>
<gene>
    <name evidence="5" type="ORF">ACFFF7_15155</name>
</gene>
<keyword evidence="3" id="KW-0804">Transcription</keyword>
<keyword evidence="2" id="KW-0238">DNA-binding</keyword>
<evidence type="ECO:0000313" key="6">
    <source>
        <dbReference type="Proteomes" id="UP001589943"/>
    </source>
</evidence>
<sequence length="261" mass="28631">MKSSPSPVLPAEPAANFGQTKAKRALVLAREIVEDIESNAQGPGDRLPHEDAMLARYDVARATLREALRFLELQGVIHLTQGRGGGPVITRPQTADFASSMALILQFMDTDLRALLELREAIAPTVAARAAEMATVADLAALEACLARLERERDGPEFEETNRRFHDLLGWASGNSTFGLLVSALHLLTRSMSEGLGYSAQERETQLRCLGRVLQAVRMRDAVGARRQMERLTDGSTQYLAERSPALLAQKVRWGNANREA</sequence>
<evidence type="ECO:0000256" key="3">
    <source>
        <dbReference type="ARBA" id="ARBA00023163"/>
    </source>
</evidence>
<dbReference type="InterPro" id="IPR011711">
    <property type="entry name" value="GntR_C"/>
</dbReference>
<dbReference type="InterPro" id="IPR036390">
    <property type="entry name" value="WH_DNA-bd_sf"/>
</dbReference>
<evidence type="ECO:0000256" key="1">
    <source>
        <dbReference type="ARBA" id="ARBA00023015"/>
    </source>
</evidence>
<protein>
    <submittedName>
        <fullName evidence="5">FadR/GntR family transcriptional regulator</fullName>
    </submittedName>
</protein>
<dbReference type="InterPro" id="IPR008920">
    <property type="entry name" value="TF_FadR/GntR_C"/>
</dbReference>
<organism evidence="5 6">
    <name type="scientific">Novosphingobium aquiterrae</name>
    <dbReference type="NCBI Taxonomy" id="624388"/>
    <lineage>
        <taxon>Bacteria</taxon>
        <taxon>Pseudomonadati</taxon>
        <taxon>Pseudomonadota</taxon>
        <taxon>Alphaproteobacteria</taxon>
        <taxon>Sphingomonadales</taxon>
        <taxon>Sphingomonadaceae</taxon>
        <taxon>Novosphingobium</taxon>
    </lineage>
</organism>
<name>A0ABV6PLP0_9SPHN</name>
<reference evidence="5 6" key="1">
    <citation type="submission" date="2024-09" db="EMBL/GenBank/DDBJ databases">
        <authorList>
            <person name="Sun Q."/>
            <person name="Mori K."/>
        </authorList>
    </citation>
    <scope>NUCLEOTIDE SEQUENCE [LARGE SCALE GENOMIC DNA]</scope>
    <source>
        <strain evidence="5 6">NCAIM B.02537</strain>
    </source>
</reference>
<dbReference type="Gene3D" id="1.20.120.530">
    <property type="entry name" value="GntR ligand-binding domain-like"/>
    <property type="match status" value="1"/>
</dbReference>
<dbReference type="Gene3D" id="1.10.10.10">
    <property type="entry name" value="Winged helix-like DNA-binding domain superfamily/Winged helix DNA-binding domain"/>
    <property type="match status" value="1"/>
</dbReference>
<dbReference type="Pfam" id="PF07729">
    <property type="entry name" value="FCD"/>
    <property type="match status" value="1"/>
</dbReference>
<dbReference type="Pfam" id="PF00392">
    <property type="entry name" value="GntR"/>
    <property type="match status" value="1"/>
</dbReference>
<dbReference type="Proteomes" id="UP001589943">
    <property type="component" value="Unassembled WGS sequence"/>
</dbReference>
<proteinExistence type="predicted"/>
<dbReference type="PANTHER" id="PTHR43537">
    <property type="entry name" value="TRANSCRIPTIONAL REGULATOR, GNTR FAMILY"/>
    <property type="match status" value="1"/>
</dbReference>
<dbReference type="EMBL" id="JBHLTL010000011">
    <property type="protein sequence ID" value="MFC0590745.1"/>
    <property type="molecule type" value="Genomic_DNA"/>
</dbReference>
<dbReference type="SUPFAM" id="SSF46785">
    <property type="entry name" value="Winged helix' DNA-binding domain"/>
    <property type="match status" value="1"/>
</dbReference>
<dbReference type="PROSITE" id="PS50949">
    <property type="entry name" value="HTH_GNTR"/>
    <property type="match status" value="1"/>
</dbReference>
<keyword evidence="6" id="KW-1185">Reference proteome</keyword>